<dbReference type="EMBL" id="PUHW01000030">
    <property type="protein sequence ID" value="KAG0690489.1"/>
    <property type="molecule type" value="Genomic_DNA"/>
</dbReference>
<comment type="caution">
    <text evidence="2">The sequence shown here is derived from an EMBL/GenBank/DDBJ whole genome shotgun (WGS) entry which is preliminary data.</text>
</comment>
<organism evidence="2 3">
    <name type="scientific">Pichia californica</name>
    <dbReference type="NCBI Taxonomy" id="460514"/>
    <lineage>
        <taxon>Eukaryota</taxon>
        <taxon>Fungi</taxon>
        <taxon>Dikarya</taxon>
        <taxon>Ascomycota</taxon>
        <taxon>Saccharomycotina</taxon>
        <taxon>Pichiomycetes</taxon>
        <taxon>Pichiales</taxon>
        <taxon>Pichiaceae</taxon>
        <taxon>Pichia</taxon>
    </lineage>
</organism>
<reference evidence="2" key="1">
    <citation type="submission" date="2020-11" db="EMBL/GenBank/DDBJ databases">
        <title>Kefir isolates.</title>
        <authorList>
            <person name="Marcisauskas S."/>
            <person name="Kim Y."/>
            <person name="Blasche S."/>
        </authorList>
    </citation>
    <scope>NUCLEOTIDE SEQUENCE</scope>
    <source>
        <strain evidence="2">Olga-1</strain>
    </source>
</reference>
<evidence type="ECO:0000256" key="1">
    <source>
        <dbReference type="SAM" id="MobiDB-lite"/>
    </source>
</evidence>
<name>A0A9P6WNQ0_9ASCO</name>
<feature type="region of interest" description="Disordered" evidence="1">
    <location>
        <begin position="118"/>
        <end position="137"/>
    </location>
</feature>
<sequence>MLARSTIRTPKNIIITFNSTFKRNASSVSENENENDNNKVNRQEELVSAKITPINRKYVQLPQEKVSNTWNIPKKDLYLDMLFNSQGPLLEPVKVEVAEKLFNTPLSRMYLNKEGKMDLKKHPRHRTNSPKTQQQGSTIVEDMKRYRKIRDSHSHSHRNNSGSYHVFFNNKTPAPAPAPATASIFTHSAISQLPLQNSALLNLPHSLLTTLRPFTCSTRAGHEAYRDDRIVVRRIEIEERREE</sequence>
<evidence type="ECO:0000313" key="2">
    <source>
        <dbReference type="EMBL" id="KAG0690489.1"/>
    </source>
</evidence>
<keyword evidence="3" id="KW-1185">Reference proteome</keyword>
<accession>A0A9P6WNQ0</accession>
<gene>
    <name evidence="2" type="ORF">C6P40_002734</name>
</gene>
<proteinExistence type="predicted"/>
<protein>
    <submittedName>
        <fullName evidence="2">Uncharacterized protein</fullName>
    </submittedName>
</protein>
<evidence type="ECO:0000313" key="3">
    <source>
        <dbReference type="Proteomes" id="UP000697127"/>
    </source>
</evidence>
<dbReference type="Proteomes" id="UP000697127">
    <property type="component" value="Unassembled WGS sequence"/>
</dbReference>
<dbReference type="AlphaFoldDB" id="A0A9P6WNQ0"/>